<evidence type="ECO:0000313" key="2">
    <source>
        <dbReference type="Proteomes" id="UP000053660"/>
    </source>
</evidence>
<sequence length="124" mass="13936">MGDTLASIGTGLFQTHISWEDIEQCIHEEKKIKVHFGPKKSAYQIGSGNGFLSRIGVIEADFQDETQLPQKFVLKVLSFLESIEYGELVAEREGMDLEEIFAGFDEQARNVTMFAIIKYNCGIV</sequence>
<dbReference type="EMBL" id="KN549416">
    <property type="protein sequence ID" value="KHJ97673.1"/>
    <property type="molecule type" value="Genomic_DNA"/>
</dbReference>
<gene>
    <name evidence="1" type="ORF">OESDEN_02348</name>
</gene>
<name>A0A0B1TJH6_OESDE</name>
<accession>A0A0B1TJH6</accession>
<reference evidence="1 2" key="1">
    <citation type="submission" date="2014-03" db="EMBL/GenBank/DDBJ databases">
        <title>Draft genome of the hookworm Oesophagostomum dentatum.</title>
        <authorList>
            <person name="Mitreva M."/>
        </authorList>
    </citation>
    <scope>NUCLEOTIDE SEQUENCE [LARGE SCALE GENOMIC DNA]</scope>
    <source>
        <strain evidence="1 2">OD-Hann</strain>
    </source>
</reference>
<organism evidence="1 2">
    <name type="scientific">Oesophagostomum dentatum</name>
    <name type="common">Nodular worm</name>
    <dbReference type="NCBI Taxonomy" id="61180"/>
    <lineage>
        <taxon>Eukaryota</taxon>
        <taxon>Metazoa</taxon>
        <taxon>Ecdysozoa</taxon>
        <taxon>Nematoda</taxon>
        <taxon>Chromadorea</taxon>
        <taxon>Rhabditida</taxon>
        <taxon>Rhabditina</taxon>
        <taxon>Rhabditomorpha</taxon>
        <taxon>Strongyloidea</taxon>
        <taxon>Strongylidae</taxon>
        <taxon>Oesophagostomum</taxon>
    </lineage>
</organism>
<dbReference type="Proteomes" id="UP000053660">
    <property type="component" value="Unassembled WGS sequence"/>
</dbReference>
<proteinExistence type="predicted"/>
<keyword evidence="2" id="KW-1185">Reference proteome</keyword>
<dbReference type="AlphaFoldDB" id="A0A0B1TJH6"/>
<dbReference type="PANTHER" id="PTHR23020">
    <property type="entry name" value="UNCHARACTERIZED NUCLEAR HORMONE RECEPTOR-RELATED"/>
    <property type="match status" value="1"/>
</dbReference>
<evidence type="ECO:0000313" key="1">
    <source>
        <dbReference type="EMBL" id="KHJ97673.1"/>
    </source>
</evidence>
<dbReference type="InterPro" id="IPR052961">
    <property type="entry name" value="Oxido-Kinase-like_Enzymes"/>
</dbReference>
<protein>
    <submittedName>
        <fullName evidence="1">Uncharacterized protein</fullName>
    </submittedName>
</protein>
<dbReference type="PANTHER" id="PTHR23020:SF8">
    <property type="entry name" value="CHK KINASE-LIKE DOMAIN-CONTAINING PROTEIN"/>
    <property type="match status" value="1"/>
</dbReference>
<dbReference type="InterPro" id="IPR012877">
    <property type="entry name" value="Dhs-27"/>
</dbReference>
<dbReference type="Pfam" id="PF07914">
    <property type="entry name" value="DUF1679"/>
    <property type="match status" value="1"/>
</dbReference>